<keyword evidence="10" id="KW-1185">Reference proteome</keyword>
<evidence type="ECO:0000313" key="10">
    <source>
        <dbReference type="Proteomes" id="UP001318860"/>
    </source>
</evidence>
<dbReference type="CDD" id="cd09270">
    <property type="entry name" value="RNase_H2-B"/>
    <property type="match status" value="1"/>
</dbReference>
<evidence type="ECO:0000256" key="2">
    <source>
        <dbReference type="ARBA" id="ARBA00019062"/>
    </source>
</evidence>
<evidence type="ECO:0000259" key="8">
    <source>
        <dbReference type="Pfam" id="PF17745"/>
    </source>
</evidence>
<feature type="region of interest" description="Disordered" evidence="6">
    <location>
        <begin position="220"/>
        <end position="278"/>
    </location>
</feature>
<evidence type="ECO:0000256" key="4">
    <source>
        <dbReference type="ARBA" id="ARBA00024778"/>
    </source>
</evidence>
<keyword evidence="3" id="KW-0539">Nucleus</keyword>
<evidence type="ECO:0000259" key="7">
    <source>
        <dbReference type="Pfam" id="PF09468"/>
    </source>
</evidence>
<dbReference type="Proteomes" id="UP001318860">
    <property type="component" value="Unassembled WGS sequence"/>
</dbReference>
<evidence type="ECO:0000256" key="6">
    <source>
        <dbReference type="SAM" id="MobiDB-lite"/>
    </source>
</evidence>
<dbReference type="Pfam" id="PF09468">
    <property type="entry name" value="RNase_H2-Ydr279"/>
    <property type="match status" value="1"/>
</dbReference>
<comment type="caution">
    <text evidence="9">The sequence shown here is derived from an EMBL/GenBank/DDBJ whole genome shotgun (WGS) entry which is preliminary data.</text>
</comment>
<dbReference type="InterPro" id="IPR019024">
    <property type="entry name" value="RNase_H2_suB_wHTH"/>
</dbReference>
<dbReference type="Gene3D" id="1.10.20.120">
    <property type="match status" value="1"/>
</dbReference>
<dbReference type="PANTHER" id="PTHR13383">
    <property type="entry name" value="RIBONUCLEASE H2 SUBUNIT B"/>
    <property type="match status" value="1"/>
</dbReference>
<dbReference type="Gene3D" id="2.20.25.530">
    <property type="match status" value="1"/>
</dbReference>
<dbReference type="Pfam" id="PF17745">
    <property type="entry name" value="Ydr279_N"/>
    <property type="match status" value="1"/>
</dbReference>
<reference evidence="9 10" key="1">
    <citation type="journal article" date="2021" name="Comput. Struct. Biotechnol. J.">
        <title>De novo genome assembly of the potent medicinal plant Rehmannia glutinosa using nanopore technology.</title>
        <authorList>
            <person name="Ma L."/>
            <person name="Dong C."/>
            <person name="Song C."/>
            <person name="Wang X."/>
            <person name="Zheng X."/>
            <person name="Niu Y."/>
            <person name="Chen S."/>
            <person name="Feng W."/>
        </authorList>
    </citation>
    <scope>NUCLEOTIDE SEQUENCE [LARGE SCALE GENOMIC DNA]</scope>
    <source>
        <strain evidence="9">DH-2019</strain>
    </source>
</reference>
<sequence>MGWWEGANETRVLIALDPSTSGNHVGKFLSLRHPRTGNTTCYLYNDGVLQELHWFKQSYGSWFLGDYVCEDGRLYTATPVDPVFILLPIFEEARMKKGNEPGKFRQLDEIIYVNGCPGYESLSSIAERAMQVVCDLKEVGCTKFFRLNDVKVLKWLCFKVHQLKQTLPTLDKNYAARDEKDTLFDAVSIMREYLKDEPWVNLLCNKLKLNLQDFTNAQDIETLPPSMGSGPASFNPVQENNGTDKKAARTTRSNKKAKVEKDSQNIKDMFSRATRKRG</sequence>
<comment type="function">
    <text evidence="4">Non catalytic subunit of RNase H2, an endonuclease that specifically degrades the RNA of RNA:DNA hybrids. Participates in DNA replication, possibly by mediating the removal of lagging-strand Okazaki fragment RNA primers during DNA replication. Mediates the excision of single ribonucleotides from DNA:RNA duplexes.</text>
</comment>
<accession>A0ABR0VEP3</accession>
<protein>
    <recommendedName>
        <fullName evidence="2">Ribonuclease H2 subunit B</fullName>
    </recommendedName>
    <alternativeName>
        <fullName evidence="5">Ribonuclease HI subunit B</fullName>
    </alternativeName>
</protein>
<dbReference type="EMBL" id="JABTTQ020001208">
    <property type="protein sequence ID" value="KAK6133652.1"/>
    <property type="molecule type" value="Genomic_DNA"/>
</dbReference>
<organism evidence="9 10">
    <name type="scientific">Rehmannia glutinosa</name>
    <name type="common">Chinese foxglove</name>
    <dbReference type="NCBI Taxonomy" id="99300"/>
    <lineage>
        <taxon>Eukaryota</taxon>
        <taxon>Viridiplantae</taxon>
        <taxon>Streptophyta</taxon>
        <taxon>Embryophyta</taxon>
        <taxon>Tracheophyta</taxon>
        <taxon>Spermatophyta</taxon>
        <taxon>Magnoliopsida</taxon>
        <taxon>eudicotyledons</taxon>
        <taxon>Gunneridae</taxon>
        <taxon>Pentapetalae</taxon>
        <taxon>asterids</taxon>
        <taxon>lamiids</taxon>
        <taxon>Lamiales</taxon>
        <taxon>Orobanchaceae</taxon>
        <taxon>Rehmannieae</taxon>
        <taxon>Rehmannia</taxon>
    </lineage>
</organism>
<dbReference type="InterPro" id="IPR040456">
    <property type="entry name" value="RNase_H2_suB"/>
</dbReference>
<gene>
    <name evidence="9" type="ORF">DH2020_032562</name>
</gene>
<dbReference type="InterPro" id="IPR041195">
    <property type="entry name" value="Rnh202_N"/>
</dbReference>
<name>A0ABR0VEP3_REHGL</name>
<evidence type="ECO:0000313" key="9">
    <source>
        <dbReference type="EMBL" id="KAK6133652.1"/>
    </source>
</evidence>
<evidence type="ECO:0000256" key="1">
    <source>
        <dbReference type="ARBA" id="ARBA00004123"/>
    </source>
</evidence>
<comment type="subcellular location">
    <subcellularLocation>
        <location evidence="1">Nucleus</location>
    </subcellularLocation>
</comment>
<evidence type="ECO:0000256" key="3">
    <source>
        <dbReference type="ARBA" id="ARBA00023242"/>
    </source>
</evidence>
<feature type="domain" description="Ribonuclease H2 subunit B wHTH" evidence="7">
    <location>
        <begin position="84"/>
        <end position="170"/>
    </location>
</feature>
<evidence type="ECO:0000256" key="5">
    <source>
        <dbReference type="ARBA" id="ARBA00033464"/>
    </source>
</evidence>
<proteinExistence type="predicted"/>
<dbReference type="PANTHER" id="PTHR13383:SF11">
    <property type="entry name" value="RIBONUCLEASE H2 SUBUNIT B"/>
    <property type="match status" value="1"/>
</dbReference>
<feature type="domain" description="Rnh202 triple barrel" evidence="8">
    <location>
        <begin position="27"/>
        <end position="81"/>
    </location>
</feature>